<accession>A0AAD9XIL9</accession>
<dbReference type="InterPro" id="IPR052929">
    <property type="entry name" value="RNase_H-like_EbsB-rel"/>
</dbReference>
<dbReference type="Gene3D" id="3.30.420.10">
    <property type="entry name" value="Ribonuclease H-like superfamily/Ribonuclease H"/>
    <property type="match status" value="1"/>
</dbReference>
<name>A0AAD9XIL9_9ROSI</name>
<reference evidence="2" key="1">
    <citation type="journal article" date="2023" name="Plant J.">
        <title>Genome sequences and population genomics provide insights into the demographic history, inbreeding, and mutation load of two 'living fossil' tree species of Dipteronia.</title>
        <authorList>
            <person name="Feng Y."/>
            <person name="Comes H.P."/>
            <person name="Chen J."/>
            <person name="Zhu S."/>
            <person name="Lu R."/>
            <person name="Zhang X."/>
            <person name="Li P."/>
            <person name="Qiu J."/>
            <person name="Olsen K.M."/>
            <person name="Qiu Y."/>
        </authorList>
    </citation>
    <scope>NUCLEOTIDE SEQUENCE</scope>
    <source>
        <strain evidence="2">KIB01</strain>
    </source>
</reference>
<proteinExistence type="predicted"/>
<dbReference type="GO" id="GO:0004523">
    <property type="term" value="F:RNA-DNA hybrid ribonuclease activity"/>
    <property type="evidence" value="ECO:0007669"/>
    <property type="project" value="InterPro"/>
</dbReference>
<evidence type="ECO:0000313" key="3">
    <source>
        <dbReference type="Proteomes" id="UP001280121"/>
    </source>
</evidence>
<dbReference type="PANTHER" id="PTHR47074:SF11">
    <property type="entry name" value="REVERSE TRANSCRIPTASE-LIKE PROTEIN"/>
    <property type="match status" value="1"/>
</dbReference>
<feature type="domain" description="RNase H type-1" evidence="1">
    <location>
        <begin position="169"/>
        <end position="245"/>
    </location>
</feature>
<dbReference type="InterPro" id="IPR002156">
    <property type="entry name" value="RNaseH_domain"/>
</dbReference>
<dbReference type="EMBL" id="JANJYI010000002">
    <property type="protein sequence ID" value="KAK2660271.1"/>
    <property type="molecule type" value="Genomic_DNA"/>
</dbReference>
<evidence type="ECO:0000313" key="2">
    <source>
        <dbReference type="EMBL" id="KAK2660271.1"/>
    </source>
</evidence>
<sequence length="261" mass="28752">MAIKGVLDDYVRVSGQLVNFAKSAICVSPTVSRFEKKLAALMGIRLRFNSIQSGFDCNTKLADFDESRFARGEVKTGYHLGCSIGETTNTLGLYSEEGWWKCPLAARNPSKGEGFYLESLQKLNTNKDEPMSSRCPEFHDCNQPDQLQHREGMRNVIWKPPDSRWYKANTDVAISIAEKKIGFDIVIRDAKGFVLASSCQSVTATFSPPMAEAEAILSGLQFARDSGLHPVIIKSDAAIIVNWINVGGHFSLDVGLVLEGI</sequence>
<dbReference type="AlphaFoldDB" id="A0AAD9XIL9"/>
<dbReference type="GO" id="GO:0003676">
    <property type="term" value="F:nucleic acid binding"/>
    <property type="evidence" value="ECO:0007669"/>
    <property type="project" value="InterPro"/>
</dbReference>
<dbReference type="PANTHER" id="PTHR47074">
    <property type="entry name" value="BNAC02G40300D PROTEIN"/>
    <property type="match status" value="1"/>
</dbReference>
<protein>
    <recommendedName>
        <fullName evidence="1">RNase H type-1 domain-containing protein</fullName>
    </recommendedName>
</protein>
<keyword evidence="3" id="KW-1185">Reference proteome</keyword>
<dbReference type="Proteomes" id="UP001280121">
    <property type="component" value="Unassembled WGS sequence"/>
</dbReference>
<dbReference type="SUPFAM" id="SSF53098">
    <property type="entry name" value="Ribonuclease H-like"/>
    <property type="match status" value="1"/>
</dbReference>
<dbReference type="InterPro" id="IPR044730">
    <property type="entry name" value="RNase_H-like_dom_plant"/>
</dbReference>
<dbReference type="InterPro" id="IPR036397">
    <property type="entry name" value="RNaseH_sf"/>
</dbReference>
<evidence type="ECO:0000259" key="1">
    <source>
        <dbReference type="Pfam" id="PF13456"/>
    </source>
</evidence>
<organism evidence="2 3">
    <name type="scientific">Dipteronia dyeriana</name>
    <dbReference type="NCBI Taxonomy" id="168575"/>
    <lineage>
        <taxon>Eukaryota</taxon>
        <taxon>Viridiplantae</taxon>
        <taxon>Streptophyta</taxon>
        <taxon>Embryophyta</taxon>
        <taxon>Tracheophyta</taxon>
        <taxon>Spermatophyta</taxon>
        <taxon>Magnoliopsida</taxon>
        <taxon>eudicotyledons</taxon>
        <taxon>Gunneridae</taxon>
        <taxon>Pentapetalae</taxon>
        <taxon>rosids</taxon>
        <taxon>malvids</taxon>
        <taxon>Sapindales</taxon>
        <taxon>Sapindaceae</taxon>
        <taxon>Hippocastanoideae</taxon>
        <taxon>Acereae</taxon>
        <taxon>Dipteronia</taxon>
    </lineage>
</organism>
<dbReference type="Pfam" id="PF13456">
    <property type="entry name" value="RVT_3"/>
    <property type="match status" value="1"/>
</dbReference>
<dbReference type="InterPro" id="IPR012337">
    <property type="entry name" value="RNaseH-like_sf"/>
</dbReference>
<dbReference type="CDD" id="cd06222">
    <property type="entry name" value="RNase_H_like"/>
    <property type="match status" value="1"/>
</dbReference>
<comment type="caution">
    <text evidence="2">The sequence shown here is derived from an EMBL/GenBank/DDBJ whole genome shotgun (WGS) entry which is preliminary data.</text>
</comment>
<gene>
    <name evidence="2" type="ORF">Ddye_006804</name>
</gene>